<evidence type="ECO:0000313" key="8">
    <source>
        <dbReference type="Proteomes" id="UP000051276"/>
    </source>
</evidence>
<evidence type="ECO:0000259" key="5">
    <source>
        <dbReference type="SMART" id="SM00478"/>
    </source>
</evidence>
<dbReference type="EMBL" id="LMXI01000567">
    <property type="protein sequence ID" value="KRT57244.1"/>
    <property type="molecule type" value="Genomic_DNA"/>
</dbReference>
<dbReference type="PANTHER" id="PTHR10359">
    <property type="entry name" value="A/G-SPECIFIC ADENINE GLYCOSYLASE/ENDONUCLEASE III"/>
    <property type="match status" value="1"/>
</dbReference>
<dbReference type="GO" id="GO:0006284">
    <property type="term" value="P:base-excision repair"/>
    <property type="evidence" value="ECO:0007669"/>
    <property type="project" value="InterPro"/>
</dbReference>
<keyword evidence="2" id="KW-0479">Metal-binding</keyword>
<dbReference type="Pfam" id="PF00730">
    <property type="entry name" value="HhH-GPD"/>
    <property type="match status" value="1"/>
</dbReference>
<keyword evidence="1" id="KW-0004">4Fe-4S</keyword>
<keyword evidence="4" id="KW-0411">Iron-sulfur</keyword>
<evidence type="ECO:0000256" key="4">
    <source>
        <dbReference type="ARBA" id="ARBA00023014"/>
    </source>
</evidence>
<dbReference type="SUPFAM" id="SSF48150">
    <property type="entry name" value="DNA-glycosylase"/>
    <property type="match status" value="1"/>
</dbReference>
<dbReference type="Gene3D" id="1.10.340.30">
    <property type="entry name" value="Hypothetical protein, domain 2"/>
    <property type="match status" value="1"/>
</dbReference>
<dbReference type="InterPro" id="IPR003265">
    <property type="entry name" value="HhH-GPD_domain"/>
</dbReference>
<dbReference type="SMART" id="SM00478">
    <property type="entry name" value="ENDO3c"/>
    <property type="match status" value="1"/>
</dbReference>
<evidence type="ECO:0000256" key="3">
    <source>
        <dbReference type="ARBA" id="ARBA00023004"/>
    </source>
</evidence>
<dbReference type="GO" id="GO:0046872">
    <property type="term" value="F:metal ion binding"/>
    <property type="evidence" value="ECO:0007669"/>
    <property type="project" value="UniProtKB-KW"/>
</dbReference>
<gene>
    <name evidence="6" type="ORF">Ga0074115_1317</name>
    <name evidence="7" type="ORF">Ga0076813_11272</name>
</gene>
<keyword evidence="3" id="KW-0408">Iron</keyword>
<evidence type="ECO:0000256" key="2">
    <source>
        <dbReference type="ARBA" id="ARBA00022723"/>
    </source>
</evidence>
<sequence>MATLKESPLKLDGRRLRTAYSQLLQRYGPQHWWPADSAFEVMVGAVLTQNTAWSNVERAIQNLKAIEALDLHQIDRMPPDELAQLIRPAGYFNVKARRLKHLCSFLRAHAGQLQPLSDKALRRAFLSVNGIGPETADDILLYAFERPVFVIDAYTRRIFSRLGMVPAHSAYEALRLAFERALGPDPELFNEYHALIVRHAKEACRKQPDCTVCCLALECDWAVQQHALA</sequence>
<proteinExistence type="predicted"/>
<dbReference type="InterPro" id="IPR011257">
    <property type="entry name" value="DNA_glycosylase"/>
</dbReference>
<keyword evidence="9" id="KW-1185">Reference proteome</keyword>
<protein>
    <submittedName>
        <fullName evidence="6">DNA-3-methyladenine glycosylase III</fullName>
    </submittedName>
</protein>
<dbReference type="EMBL" id="LDXT01000066">
    <property type="protein sequence ID" value="KRT56058.1"/>
    <property type="molecule type" value="Genomic_DNA"/>
</dbReference>
<dbReference type="Proteomes" id="UP000051634">
    <property type="component" value="Unassembled WGS sequence"/>
</dbReference>
<dbReference type="InterPro" id="IPR023170">
    <property type="entry name" value="HhH_base_excis_C"/>
</dbReference>
<dbReference type="OrthoDB" id="9802365at2"/>
<feature type="domain" description="HhH-GPD" evidence="5">
    <location>
        <begin position="47"/>
        <end position="202"/>
    </location>
</feature>
<reference evidence="8 9" key="1">
    <citation type="submission" date="2015-11" db="EMBL/GenBank/DDBJ databases">
        <title>The genome of Candidatus Endoriftia persephone in Ridgeia piscesae and population structure of the North Eastern Pacific vestimentiferan symbionts.</title>
        <authorList>
            <person name="Perez M."/>
            <person name="Juniper K.S."/>
        </authorList>
    </citation>
    <scope>NUCLEOTIDE SEQUENCE [LARGE SCALE GENOMIC DNA]</scope>
    <source>
        <strain evidence="7">Ind10</strain>
        <strain evidence="6">Ind11</strain>
    </source>
</reference>
<dbReference type="PIRSF" id="PIRSF001435">
    <property type="entry name" value="Nth"/>
    <property type="match status" value="1"/>
</dbReference>
<organism evidence="6 9">
    <name type="scientific">endosymbiont of Ridgeia piscesae</name>
    <dbReference type="NCBI Taxonomy" id="54398"/>
    <lineage>
        <taxon>Bacteria</taxon>
        <taxon>Pseudomonadati</taxon>
        <taxon>Pseudomonadota</taxon>
        <taxon>Gammaproteobacteria</taxon>
        <taxon>sulfur-oxidizing symbionts</taxon>
    </lineage>
</organism>
<comment type="caution">
    <text evidence="6">The sequence shown here is derived from an EMBL/GenBank/DDBJ whole genome shotgun (WGS) entry which is preliminary data.</text>
</comment>
<name>A0A0T5YZL2_9GAMM</name>
<dbReference type="CDD" id="cd00056">
    <property type="entry name" value="ENDO3c"/>
    <property type="match status" value="1"/>
</dbReference>
<evidence type="ECO:0000313" key="6">
    <source>
        <dbReference type="EMBL" id="KRT56058.1"/>
    </source>
</evidence>
<dbReference type="PATRIC" id="fig|54398.3.peg.1942"/>
<dbReference type="Proteomes" id="UP000051276">
    <property type="component" value="Unassembled WGS sequence"/>
</dbReference>
<dbReference type="AlphaFoldDB" id="A0A0T5YZL2"/>
<dbReference type="PANTHER" id="PTHR10359:SF19">
    <property type="entry name" value="DNA REPAIR GLYCOSYLASE MJ1434-RELATED"/>
    <property type="match status" value="1"/>
</dbReference>
<evidence type="ECO:0000313" key="9">
    <source>
        <dbReference type="Proteomes" id="UP000051634"/>
    </source>
</evidence>
<accession>A0A0T5YZL2</accession>
<evidence type="ECO:0000313" key="7">
    <source>
        <dbReference type="EMBL" id="KRT57244.1"/>
    </source>
</evidence>
<dbReference type="GO" id="GO:0051539">
    <property type="term" value="F:4 iron, 4 sulfur cluster binding"/>
    <property type="evidence" value="ECO:0007669"/>
    <property type="project" value="UniProtKB-KW"/>
</dbReference>
<dbReference type="GO" id="GO:0003824">
    <property type="term" value="F:catalytic activity"/>
    <property type="evidence" value="ECO:0007669"/>
    <property type="project" value="InterPro"/>
</dbReference>
<evidence type="ECO:0000256" key="1">
    <source>
        <dbReference type="ARBA" id="ARBA00022485"/>
    </source>
</evidence>
<dbReference type="Gene3D" id="1.10.1670.10">
    <property type="entry name" value="Helix-hairpin-Helix base-excision DNA repair enzymes (C-terminal)"/>
    <property type="match status" value="1"/>
</dbReference>
<dbReference type="RefSeq" id="WP_057957130.1">
    <property type="nucleotide sequence ID" value="NZ_KQ557002.1"/>
</dbReference>
<dbReference type="STRING" id="54398.Ga0074115_1317"/>